<name>A0A1J3H720_NOCCA</name>
<sequence>MPRPTQKSKQIYVPVVKDLKSVEKSVSEAEIVVPSGSEIQKAEGKSSATKDVVIDGLKNNVTEDQRKKSAEKMIAPSDKEYTLVTRTSPARKVQALEDVTLSIISKNAFDLIANEVEALSDDGSMELAVYGGSHDRLPQTPYFVGSPRASRKKRKWSSKNSPISGGDIPLITGGSHQN</sequence>
<gene>
    <name evidence="2" type="ORF">LE_TR15446_c23_g1_i1_g.48826</name>
</gene>
<feature type="region of interest" description="Disordered" evidence="1">
    <location>
        <begin position="138"/>
        <end position="178"/>
    </location>
</feature>
<protein>
    <submittedName>
        <fullName evidence="2">Uncharacterized protein</fullName>
    </submittedName>
</protein>
<proteinExistence type="predicted"/>
<dbReference type="AlphaFoldDB" id="A0A1J3H720"/>
<evidence type="ECO:0000256" key="1">
    <source>
        <dbReference type="SAM" id="MobiDB-lite"/>
    </source>
</evidence>
<dbReference type="EMBL" id="GEVL01014873">
    <property type="protein sequence ID" value="JAU62468.1"/>
    <property type="molecule type" value="Transcribed_RNA"/>
</dbReference>
<reference evidence="2" key="1">
    <citation type="submission" date="2016-07" db="EMBL/GenBank/DDBJ databases">
        <title>De novo transcriptome assembly of four accessions of the metal hyperaccumulator plant Noccaea caerulescens.</title>
        <authorList>
            <person name="Blande D."/>
            <person name="Halimaa P."/>
            <person name="Tervahauta A.I."/>
            <person name="Aarts M.G."/>
            <person name="Karenlampi S.O."/>
        </authorList>
    </citation>
    <scope>NUCLEOTIDE SEQUENCE</scope>
</reference>
<organism evidence="2">
    <name type="scientific">Noccaea caerulescens</name>
    <name type="common">Alpine penny-cress</name>
    <name type="synonym">Thlaspi caerulescens</name>
    <dbReference type="NCBI Taxonomy" id="107243"/>
    <lineage>
        <taxon>Eukaryota</taxon>
        <taxon>Viridiplantae</taxon>
        <taxon>Streptophyta</taxon>
        <taxon>Embryophyta</taxon>
        <taxon>Tracheophyta</taxon>
        <taxon>Spermatophyta</taxon>
        <taxon>Magnoliopsida</taxon>
        <taxon>eudicotyledons</taxon>
        <taxon>Gunneridae</taxon>
        <taxon>Pentapetalae</taxon>
        <taxon>rosids</taxon>
        <taxon>malvids</taxon>
        <taxon>Brassicales</taxon>
        <taxon>Brassicaceae</taxon>
        <taxon>Coluteocarpeae</taxon>
        <taxon>Noccaea</taxon>
    </lineage>
</organism>
<evidence type="ECO:0000313" key="2">
    <source>
        <dbReference type="EMBL" id="JAU62468.1"/>
    </source>
</evidence>
<accession>A0A1J3H720</accession>